<comment type="catalytic activity">
    <reaction evidence="13">
        <text>2 nitric oxide + NADPH + 2 O2 = 2 nitrate + NADP(+) + H(+)</text>
        <dbReference type="Rhea" id="RHEA:19465"/>
        <dbReference type="ChEBI" id="CHEBI:15378"/>
        <dbReference type="ChEBI" id="CHEBI:15379"/>
        <dbReference type="ChEBI" id="CHEBI:16480"/>
        <dbReference type="ChEBI" id="CHEBI:17632"/>
        <dbReference type="ChEBI" id="CHEBI:57783"/>
        <dbReference type="ChEBI" id="CHEBI:58349"/>
        <dbReference type="EC" id="1.14.12.17"/>
    </reaction>
</comment>
<evidence type="ECO:0000256" key="10">
    <source>
        <dbReference type="ARBA" id="ARBA00023027"/>
    </source>
</evidence>
<keyword evidence="8" id="KW-0521">NADP</keyword>
<keyword evidence="6 14" id="KW-0561">Oxygen transport</keyword>
<evidence type="ECO:0000256" key="9">
    <source>
        <dbReference type="ARBA" id="ARBA00023004"/>
    </source>
</evidence>
<keyword evidence="5 14" id="KW-0349">Heme</keyword>
<dbReference type="InterPro" id="IPR000971">
    <property type="entry name" value="Globin"/>
</dbReference>
<keyword evidence="14" id="KW-0813">Transport</keyword>
<dbReference type="SUPFAM" id="SSF52343">
    <property type="entry name" value="Ferredoxin reductase-like, C-terminal NADP-linked domain"/>
    <property type="match status" value="1"/>
</dbReference>
<evidence type="ECO:0000256" key="1">
    <source>
        <dbReference type="ARBA" id="ARBA00001970"/>
    </source>
</evidence>
<reference evidence="17 18" key="1">
    <citation type="submission" date="2019-07" db="EMBL/GenBank/DDBJ databases">
        <title>Whole genome shotgun sequence of Halomonas halophila NBRC 102604.</title>
        <authorList>
            <person name="Hosoyama A."/>
            <person name="Uohara A."/>
            <person name="Ohji S."/>
            <person name="Ichikawa N."/>
        </authorList>
    </citation>
    <scope>NUCLEOTIDE SEQUENCE [LARGE SCALE GENOMIC DNA]</scope>
    <source>
        <strain evidence="17 18">NBRC 102604</strain>
    </source>
</reference>
<comment type="caution">
    <text evidence="17">The sequence shown here is derived from an EMBL/GenBank/DDBJ whole genome shotgun (WGS) entry which is preliminary data.</text>
</comment>
<dbReference type="InterPro" id="IPR009050">
    <property type="entry name" value="Globin-like_sf"/>
</dbReference>
<dbReference type="SUPFAM" id="SSF46458">
    <property type="entry name" value="Globin-like"/>
    <property type="match status" value="1"/>
</dbReference>
<keyword evidence="18" id="KW-1185">Reference proteome</keyword>
<dbReference type="PROSITE" id="PS01033">
    <property type="entry name" value="GLOBIN"/>
    <property type="match status" value="1"/>
</dbReference>
<dbReference type="CDD" id="cd06184">
    <property type="entry name" value="flavohem_like_fad_nad_binding"/>
    <property type="match status" value="1"/>
</dbReference>
<evidence type="ECO:0000256" key="6">
    <source>
        <dbReference type="ARBA" id="ARBA00022621"/>
    </source>
</evidence>
<dbReference type="Gene3D" id="2.40.30.10">
    <property type="entry name" value="Translation factors"/>
    <property type="match status" value="1"/>
</dbReference>
<accession>A0ABQ0U6P0</accession>
<dbReference type="SUPFAM" id="SSF63380">
    <property type="entry name" value="Riboflavin synthase domain-like"/>
    <property type="match status" value="1"/>
</dbReference>
<evidence type="ECO:0000256" key="2">
    <source>
        <dbReference type="ARBA" id="ARBA00006401"/>
    </source>
</evidence>
<dbReference type="RefSeq" id="WP_146909075.1">
    <property type="nucleotide sequence ID" value="NZ_BJUS01000021.1"/>
</dbReference>
<evidence type="ECO:0000259" key="15">
    <source>
        <dbReference type="PROSITE" id="PS01033"/>
    </source>
</evidence>
<keyword evidence="10" id="KW-0520">NAD</keyword>
<sequence length="389" mass="42550">MLTQAQESLIAATAPVVAEHLDAITQRFYPLMFERYPEVAPLFNQTHQANGGQPRALAAAVLAYVQLRQDPERVHEVLATVVSKHVSLDIRPEQYPIVGECLMAAIGEVLGDAVTPEIADAWGALYEELAGLLIELEEKRYWTFEQRPGGWRGPREFRIAETRQESSVIRSFVLEPTDGGPVAEHLPGQYIGVRLTIDGQPVHRHYSLSALPNGRSVRISVKREDGGVASRHLHDAMAVGDTLELLPPAGELTLMAGDEPLLLASGGVGQTPMLPIARQALAEGRRVVYLHAAQDAEQRAFADELAALADEHPERLTAVSVQESGDGADHLGRVDRDLLARYLPEGARCYFVGPQGFMSAVDRSLKALGIPDERRHYEHFGPARPLDAA</sequence>
<keyword evidence="4" id="KW-0216">Detoxification</keyword>
<organism evidence="17 18">
    <name type="scientific">Halomonas halophila</name>
    <dbReference type="NCBI Taxonomy" id="29573"/>
    <lineage>
        <taxon>Bacteria</taxon>
        <taxon>Pseudomonadati</taxon>
        <taxon>Pseudomonadota</taxon>
        <taxon>Gammaproteobacteria</taxon>
        <taxon>Oceanospirillales</taxon>
        <taxon>Halomonadaceae</taxon>
        <taxon>Halomonas</taxon>
    </lineage>
</organism>
<evidence type="ECO:0000256" key="13">
    <source>
        <dbReference type="ARBA" id="ARBA00049433"/>
    </source>
</evidence>
<feature type="domain" description="Globin" evidence="15">
    <location>
        <begin position="1"/>
        <end position="138"/>
    </location>
</feature>
<gene>
    <name evidence="17" type="primary">hmp</name>
    <name evidence="17" type="ORF">HHA04nite_19220</name>
</gene>
<dbReference type="Pfam" id="PF00175">
    <property type="entry name" value="NAD_binding_1"/>
    <property type="match status" value="1"/>
</dbReference>
<dbReference type="EMBL" id="BJUS01000021">
    <property type="protein sequence ID" value="GEK73378.1"/>
    <property type="molecule type" value="Genomic_DNA"/>
</dbReference>
<comment type="similarity">
    <text evidence="2">In the C-terminal section; belongs to the flavoprotein pyridine nucleotide cytochrome reductase family.</text>
</comment>
<dbReference type="NCBIfam" id="NF009805">
    <property type="entry name" value="PRK13289.1"/>
    <property type="match status" value="1"/>
</dbReference>
<dbReference type="Gene3D" id="1.10.490.10">
    <property type="entry name" value="Globins"/>
    <property type="match status" value="1"/>
</dbReference>
<dbReference type="InterPro" id="IPR017938">
    <property type="entry name" value="Riboflavin_synthase-like_b-brl"/>
</dbReference>
<dbReference type="EC" id="1.14.12.17" evidence="3"/>
<keyword evidence="9" id="KW-0408">Iron</keyword>
<comment type="similarity">
    <text evidence="14">Belongs to the globin family.</text>
</comment>
<dbReference type="InterPro" id="IPR001433">
    <property type="entry name" value="OxRdtase_FAD/NAD-bd"/>
</dbReference>
<evidence type="ECO:0000256" key="14">
    <source>
        <dbReference type="RuleBase" id="RU000356"/>
    </source>
</evidence>
<evidence type="ECO:0000256" key="8">
    <source>
        <dbReference type="ARBA" id="ARBA00022857"/>
    </source>
</evidence>
<dbReference type="PANTHER" id="PTHR43396:SF3">
    <property type="entry name" value="FLAVOHEMOPROTEIN"/>
    <property type="match status" value="1"/>
</dbReference>
<evidence type="ECO:0000256" key="3">
    <source>
        <dbReference type="ARBA" id="ARBA00012229"/>
    </source>
</evidence>
<evidence type="ECO:0000256" key="11">
    <source>
        <dbReference type="ARBA" id="ARBA00025094"/>
    </source>
</evidence>
<proteinExistence type="inferred from homology"/>
<protein>
    <recommendedName>
        <fullName evidence="3">nitric oxide dioxygenase</fullName>
        <ecNumber evidence="3">1.14.12.17</ecNumber>
    </recommendedName>
</protein>
<keyword evidence="7" id="KW-0479">Metal-binding</keyword>
<evidence type="ECO:0000313" key="18">
    <source>
        <dbReference type="Proteomes" id="UP000321121"/>
    </source>
</evidence>
<name>A0ABQ0U6P0_9GAMM</name>
<dbReference type="Pfam" id="PF00970">
    <property type="entry name" value="FAD_binding_6"/>
    <property type="match status" value="1"/>
</dbReference>
<dbReference type="InterPro" id="IPR012292">
    <property type="entry name" value="Globin/Proto"/>
</dbReference>
<dbReference type="Gene3D" id="3.40.50.80">
    <property type="entry name" value="Nucleotide-binding domain of ferredoxin-NADP reductase (FNR) module"/>
    <property type="match status" value="1"/>
</dbReference>
<dbReference type="InterPro" id="IPR039261">
    <property type="entry name" value="FNR_nucleotide-bd"/>
</dbReference>
<dbReference type="Proteomes" id="UP000321121">
    <property type="component" value="Unassembled WGS sequence"/>
</dbReference>
<dbReference type="InterPro" id="IPR008333">
    <property type="entry name" value="Cbr1-like_FAD-bd_dom"/>
</dbReference>
<evidence type="ECO:0000256" key="5">
    <source>
        <dbReference type="ARBA" id="ARBA00022617"/>
    </source>
</evidence>
<comment type="catalytic activity">
    <reaction evidence="12">
        <text>2 nitric oxide + NADH + 2 O2 = 2 nitrate + NAD(+) + H(+)</text>
        <dbReference type="Rhea" id="RHEA:19469"/>
        <dbReference type="ChEBI" id="CHEBI:15378"/>
        <dbReference type="ChEBI" id="CHEBI:15379"/>
        <dbReference type="ChEBI" id="CHEBI:16480"/>
        <dbReference type="ChEBI" id="CHEBI:17632"/>
        <dbReference type="ChEBI" id="CHEBI:57540"/>
        <dbReference type="ChEBI" id="CHEBI:57945"/>
        <dbReference type="EC" id="1.14.12.17"/>
    </reaction>
</comment>
<evidence type="ECO:0000256" key="12">
    <source>
        <dbReference type="ARBA" id="ARBA00048649"/>
    </source>
</evidence>
<comment type="cofactor">
    <cofactor evidence="1">
        <name>heme b</name>
        <dbReference type="ChEBI" id="CHEBI:60344"/>
    </cofactor>
</comment>
<evidence type="ECO:0000256" key="7">
    <source>
        <dbReference type="ARBA" id="ARBA00022723"/>
    </source>
</evidence>
<comment type="function">
    <text evidence="11">Is involved in NO detoxification in an aerobic process, termed nitric oxide dioxygenase (NOD) reaction that utilizes O(2) and NAD(P)H to convert NO to nitrate, which protects the bacterium from various noxious nitrogen compounds. Therefore, plays a central role in the inducible response to nitrosative stress.</text>
</comment>
<dbReference type="PANTHER" id="PTHR43396">
    <property type="entry name" value="FLAVOHEMOPROTEIN"/>
    <property type="match status" value="1"/>
</dbReference>
<dbReference type="Pfam" id="PF00042">
    <property type="entry name" value="Globin"/>
    <property type="match status" value="1"/>
</dbReference>
<evidence type="ECO:0000313" key="17">
    <source>
        <dbReference type="EMBL" id="GEK73378.1"/>
    </source>
</evidence>
<feature type="domain" description="FAD-binding FR-type" evidence="16">
    <location>
        <begin position="152"/>
        <end position="255"/>
    </location>
</feature>
<dbReference type="InterPro" id="IPR017927">
    <property type="entry name" value="FAD-bd_FR_type"/>
</dbReference>
<dbReference type="PRINTS" id="PR00409">
    <property type="entry name" value="PHDIOXRDTASE"/>
</dbReference>
<dbReference type="PROSITE" id="PS51384">
    <property type="entry name" value="FAD_FR"/>
    <property type="match status" value="1"/>
</dbReference>
<evidence type="ECO:0000256" key="4">
    <source>
        <dbReference type="ARBA" id="ARBA00022575"/>
    </source>
</evidence>
<evidence type="ECO:0000259" key="16">
    <source>
        <dbReference type="PROSITE" id="PS51384"/>
    </source>
</evidence>